<organism evidence="8 9">
    <name type="scientific">Willisornis vidua</name>
    <name type="common">Xingu scale-backed antbird</name>
    <dbReference type="NCBI Taxonomy" id="1566151"/>
    <lineage>
        <taxon>Eukaryota</taxon>
        <taxon>Metazoa</taxon>
        <taxon>Chordata</taxon>
        <taxon>Craniata</taxon>
        <taxon>Vertebrata</taxon>
        <taxon>Euteleostomi</taxon>
        <taxon>Archelosauria</taxon>
        <taxon>Archosauria</taxon>
        <taxon>Dinosauria</taxon>
        <taxon>Saurischia</taxon>
        <taxon>Theropoda</taxon>
        <taxon>Coelurosauria</taxon>
        <taxon>Aves</taxon>
        <taxon>Neognathae</taxon>
        <taxon>Neoaves</taxon>
        <taxon>Telluraves</taxon>
        <taxon>Australaves</taxon>
        <taxon>Passeriformes</taxon>
        <taxon>Thamnophilidae</taxon>
        <taxon>Willisornis</taxon>
    </lineage>
</organism>
<feature type="region of interest" description="Disordered" evidence="6">
    <location>
        <begin position="316"/>
        <end position="346"/>
    </location>
</feature>
<evidence type="ECO:0000256" key="1">
    <source>
        <dbReference type="ARBA" id="ARBA00004613"/>
    </source>
</evidence>
<feature type="domain" description="TGF-beta propeptide" evidence="7">
    <location>
        <begin position="163"/>
        <end position="303"/>
    </location>
</feature>
<reference evidence="8" key="1">
    <citation type="submission" date="2019-10" db="EMBL/GenBank/DDBJ databases">
        <authorList>
            <person name="Soares A.E.R."/>
            <person name="Aleixo A."/>
            <person name="Schneider P."/>
            <person name="Miyaki C.Y."/>
            <person name="Schneider M.P."/>
            <person name="Mello C."/>
            <person name="Vasconcelos A.T.R."/>
        </authorList>
    </citation>
    <scope>NUCLEOTIDE SEQUENCE</scope>
    <source>
        <tissue evidence="8">Muscle</tissue>
    </source>
</reference>
<comment type="caution">
    <text evidence="8">The sequence shown here is derived from an EMBL/GenBank/DDBJ whole genome shotgun (WGS) entry which is preliminary data.</text>
</comment>
<comment type="subcellular location">
    <subcellularLocation>
        <location evidence="1">Secreted</location>
    </subcellularLocation>
</comment>
<keyword evidence="3" id="KW-0964">Secreted</keyword>
<proteinExistence type="inferred from homology"/>
<dbReference type="Gene3D" id="2.60.120.970">
    <property type="match status" value="1"/>
</dbReference>
<dbReference type="Pfam" id="PF00688">
    <property type="entry name" value="TGFb_propeptide"/>
    <property type="match status" value="1"/>
</dbReference>
<accession>A0ABQ9CPU0</accession>
<evidence type="ECO:0000259" key="7">
    <source>
        <dbReference type="Pfam" id="PF00688"/>
    </source>
</evidence>
<protein>
    <recommendedName>
        <fullName evidence="7">TGF-beta propeptide domain-containing protein</fullName>
    </recommendedName>
</protein>
<gene>
    <name evidence="8" type="ORF">WISP_150650</name>
</gene>
<evidence type="ECO:0000256" key="6">
    <source>
        <dbReference type="SAM" id="MobiDB-lite"/>
    </source>
</evidence>
<name>A0ABQ9CPU0_9PASS</name>
<evidence type="ECO:0000256" key="4">
    <source>
        <dbReference type="ARBA" id="ARBA00023030"/>
    </source>
</evidence>
<evidence type="ECO:0000256" key="5">
    <source>
        <dbReference type="ARBA" id="ARBA00023157"/>
    </source>
</evidence>
<dbReference type="Proteomes" id="UP001145742">
    <property type="component" value="Unassembled WGS sequence"/>
</dbReference>
<dbReference type="EMBL" id="WHWB01034834">
    <property type="protein sequence ID" value="KAJ7403492.1"/>
    <property type="molecule type" value="Genomic_DNA"/>
</dbReference>
<evidence type="ECO:0000313" key="9">
    <source>
        <dbReference type="Proteomes" id="UP001145742"/>
    </source>
</evidence>
<dbReference type="PANTHER" id="PTHR11848:SF139">
    <property type="entry name" value="BONE MORPHOGENETIC PROTEIN 5"/>
    <property type="match status" value="1"/>
</dbReference>
<evidence type="ECO:0000313" key="8">
    <source>
        <dbReference type="EMBL" id="KAJ7403492.1"/>
    </source>
</evidence>
<keyword evidence="4" id="KW-0339">Growth factor</keyword>
<comment type="similarity">
    <text evidence="2">Belongs to the TGF-beta family.</text>
</comment>
<feature type="compositionally biased region" description="Low complexity" evidence="6">
    <location>
        <begin position="326"/>
        <end position="337"/>
    </location>
</feature>
<evidence type="ECO:0000256" key="3">
    <source>
        <dbReference type="ARBA" id="ARBA00022525"/>
    </source>
</evidence>
<dbReference type="InterPro" id="IPR001111">
    <property type="entry name" value="TGF-b_propeptide"/>
</dbReference>
<dbReference type="PANTHER" id="PTHR11848">
    <property type="entry name" value="TGF-BETA FAMILY"/>
    <property type="match status" value="1"/>
</dbReference>
<sequence length="465" mass="53321">MVKGLEEKPYEEQLEGTWSVQPGEEETEGRLHGCYNFLVGERGGAGTDLFPVVSSDRTQGNGLKLCQKRFRLDIRKRLFPQRVVGLWNRLPRGVITAPSQTEFKKCLSNALRHMMKLLGVLLCRAELDSTIPEGPFQLGIFCDPVILVCLTRDNFSKDLNPEIERDKDFSHQRRHYKEFRFDLTQIPHGEAVTAAEFRIYKDRSNSRFENETIQISVYQIIKEYPNRDADLFLLDTRKAQASDVGWFVFDITVTSNHWVINPLNNLGLQLCVEMGDGRSINVKSAGLIGRHGPQSKQPFMVAFFKASEVLFRSVRATNNKRKNQNRNKSSSQQESSRMPSVGDYNTSEQKQACKKHELYVSFRDLGWQCVYPHSSLKKEAEVVFANLQSKITLSRATEQTCGIELRLLNKLQDVQDSRMMTIVAKVAIEKRKSIFIIKSTLRLKSFNWKAKDSLYNISSVKPRVK</sequence>
<keyword evidence="5" id="KW-1015">Disulfide bond</keyword>
<evidence type="ECO:0000256" key="2">
    <source>
        <dbReference type="ARBA" id="ARBA00006656"/>
    </source>
</evidence>
<dbReference type="InterPro" id="IPR015615">
    <property type="entry name" value="TGF-beta-rel"/>
</dbReference>
<keyword evidence="9" id="KW-1185">Reference proteome</keyword>